<evidence type="ECO:0000256" key="2">
    <source>
        <dbReference type="ARBA" id="ARBA00008000"/>
    </source>
</evidence>
<keyword evidence="7" id="KW-1185">Reference proteome</keyword>
<dbReference type="InterPro" id="IPR016171">
    <property type="entry name" value="Vanillyl_alc_oxidase_C-sub2"/>
</dbReference>
<keyword evidence="4" id="KW-0274">FAD</keyword>
<sequence length="462" mass="48760">MTTWLDTVAGIVGPRHLITDPDTLAAACLDWRGRYRGRAQAIARPGSTAEVAALVRACVAAGAPIVPQGGNTSHCGAATPDDSGRALIIQLHRMQALRAVDADNNTLTAEAGCTLAQVQDAAAGVGRLFPLSLASEGSCQIGGNLATNAGGVAVLRYGPMRELTLGLEAVLPDGSVLDSLSGLRKNNTGYDLKQLLIGAEGTLGIITAATLKLFPAPEATATALVEVSNPADALALLHALQARFGDRLTAFELISGLCLQLLARHLPDARPPFMPPWCVLLELNDGGSEAVLNQALAEALCALRPQADAVLARHARERAQLWTLREQISEAQKRDGPSIKHDIAVPLSQLAGFIERADAALQQAFPACRVVCFGHVGDGNLHYNVSYTRPGNVDLFDDEPAVNALVYDLVYAHGGTLSAEHGIGQLKRDWLRRYLPPANLAAMRAVKQALDPLGLMNPGKVL</sequence>
<dbReference type="GO" id="GO:0022904">
    <property type="term" value="P:respiratory electron transport chain"/>
    <property type="evidence" value="ECO:0007669"/>
    <property type="project" value="TreeGrafter"/>
</dbReference>
<name>A0A318L2K9_9NEIS</name>
<evidence type="ECO:0000256" key="4">
    <source>
        <dbReference type="ARBA" id="ARBA00022827"/>
    </source>
</evidence>
<reference evidence="6 7" key="1">
    <citation type="submission" date="2018-05" db="EMBL/GenBank/DDBJ databases">
        <title>Genomic Encyclopedia of Type Strains, Phase IV (KMG-IV): sequencing the most valuable type-strain genomes for metagenomic binning, comparative biology and taxonomic classification.</title>
        <authorList>
            <person name="Goeker M."/>
        </authorList>
    </citation>
    <scope>NUCLEOTIDE SEQUENCE [LARGE SCALE GENOMIC DNA]</scope>
    <source>
        <strain evidence="6 7">DSM 29661</strain>
    </source>
</reference>
<dbReference type="InterPro" id="IPR004113">
    <property type="entry name" value="FAD-bd_oxidored_4_C"/>
</dbReference>
<dbReference type="InterPro" id="IPR006094">
    <property type="entry name" value="Oxid_FAD_bind_N"/>
</dbReference>
<dbReference type="SUPFAM" id="SSF55103">
    <property type="entry name" value="FAD-linked oxidases, C-terminal domain"/>
    <property type="match status" value="1"/>
</dbReference>
<dbReference type="PANTHER" id="PTHR43716:SF2">
    <property type="entry name" value="BLL6224 PROTEIN"/>
    <property type="match status" value="1"/>
</dbReference>
<dbReference type="SUPFAM" id="SSF56176">
    <property type="entry name" value="FAD-binding/transporter-associated domain-like"/>
    <property type="match status" value="1"/>
</dbReference>
<dbReference type="Gene3D" id="1.10.45.10">
    <property type="entry name" value="Vanillyl-alcohol Oxidase, Chain A, domain 4"/>
    <property type="match status" value="1"/>
</dbReference>
<evidence type="ECO:0000313" key="6">
    <source>
        <dbReference type="EMBL" id="PXX74693.1"/>
    </source>
</evidence>
<dbReference type="InterPro" id="IPR016167">
    <property type="entry name" value="FAD-bd_PCMH_sub1"/>
</dbReference>
<evidence type="ECO:0000256" key="1">
    <source>
        <dbReference type="ARBA" id="ARBA00001974"/>
    </source>
</evidence>
<dbReference type="Gene3D" id="3.30.70.2190">
    <property type="match status" value="1"/>
</dbReference>
<comment type="similarity">
    <text evidence="2">Belongs to the FAD-binding oxidoreductase/transferase type 4 family.</text>
</comment>
<dbReference type="Pfam" id="PF02913">
    <property type="entry name" value="FAD-oxidase_C"/>
    <property type="match status" value="1"/>
</dbReference>
<dbReference type="AlphaFoldDB" id="A0A318L2K9"/>
<keyword evidence="3" id="KW-0285">Flavoprotein</keyword>
<evidence type="ECO:0000259" key="5">
    <source>
        <dbReference type="PROSITE" id="PS51387"/>
    </source>
</evidence>
<gene>
    <name evidence="6" type="ORF">DFR34_12929</name>
</gene>
<dbReference type="GO" id="GO:0003824">
    <property type="term" value="F:catalytic activity"/>
    <property type="evidence" value="ECO:0007669"/>
    <property type="project" value="InterPro"/>
</dbReference>
<feature type="domain" description="FAD-binding PCMH-type" evidence="5">
    <location>
        <begin position="35"/>
        <end position="216"/>
    </location>
</feature>
<dbReference type="InterPro" id="IPR016164">
    <property type="entry name" value="FAD-linked_Oxase-like_C"/>
</dbReference>
<evidence type="ECO:0000313" key="7">
    <source>
        <dbReference type="Proteomes" id="UP000247555"/>
    </source>
</evidence>
<proteinExistence type="inferred from homology"/>
<dbReference type="PROSITE" id="PS51387">
    <property type="entry name" value="FAD_PCMH"/>
    <property type="match status" value="1"/>
</dbReference>
<dbReference type="RefSeq" id="WP_110391989.1">
    <property type="nucleotide sequence ID" value="NZ_QJKI01000029.1"/>
</dbReference>
<protein>
    <submittedName>
        <fullName evidence="6">FAD/FMN-containing dehydrogenase</fullName>
    </submittedName>
</protein>
<comment type="cofactor">
    <cofactor evidence="1">
        <name>FAD</name>
        <dbReference type="ChEBI" id="CHEBI:57692"/>
    </cofactor>
</comment>
<accession>A0A318L2K9</accession>
<dbReference type="InterPro" id="IPR016169">
    <property type="entry name" value="FAD-bd_PCMH_sub2"/>
</dbReference>
<dbReference type="EMBL" id="QJKI01000029">
    <property type="protein sequence ID" value="PXX74693.1"/>
    <property type="molecule type" value="Genomic_DNA"/>
</dbReference>
<dbReference type="FunFam" id="1.10.45.10:FF:000001">
    <property type="entry name" value="D-lactate dehydrogenase mitochondrial"/>
    <property type="match status" value="1"/>
</dbReference>
<dbReference type="Proteomes" id="UP000247555">
    <property type="component" value="Unassembled WGS sequence"/>
</dbReference>
<dbReference type="InterPro" id="IPR016166">
    <property type="entry name" value="FAD-bd_PCMH"/>
</dbReference>
<dbReference type="Gene3D" id="3.30.70.2740">
    <property type="match status" value="1"/>
</dbReference>
<dbReference type="PANTHER" id="PTHR43716">
    <property type="entry name" value="D-2-HYDROXYGLUTARATE DEHYDROGENASE, MITOCHONDRIAL"/>
    <property type="match status" value="1"/>
</dbReference>
<dbReference type="InterPro" id="IPR036318">
    <property type="entry name" value="FAD-bd_PCMH-like_sf"/>
</dbReference>
<dbReference type="Gene3D" id="3.30.465.10">
    <property type="match status" value="1"/>
</dbReference>
<evidence type="ECO:0000256" key="3">
    <source>
        <dbReference type="ARBA" id="ARBA00022630"/>
    </source>
</evidence>
<dbReference type="OrthoDB" id="8522822at2"/>
<dbReference type="GO" id="GO:0071949">
    <property type="term" value="F:FAD binding"/>
    <property type="evidence" value="ECO:0007669"/>
    <property type="project" value="InterPro"/>
</dbReference>
<dbReference type="InterPro" id="IPR051264">
    <property type="entry name" value="FAD-oxidored/transferase_4"/>
</dbReference>
<dbReference type="Pfam" id="PF01565">
    <property type="entry name" value="FAD_binding_4"/>
    <property type="match status" value="1"/>
</dbReference>
<comment type="caution">
    <text evidence="6">The sequence shown here is derived from an EMBL/GenBank/DDBJ whole genome shotgun (WGS) entry which is preliminary data.</text>
</comment>
<dbReference type="Gene3D" id="3.30.43.10">
    <property type="entry name" value="Uridine Diphospho-n-acetylenolpyruvylglucosamine Reductase, domain 2"/>
    <property type="match status" value="1"/>
</dbReference>
<organism evidence="6 7">
    <name type="scientific">Rivihabitans pingtungensis</name>
    <dbReference type="NCBI Taxonomy" id="1054498"/>
    <lineage>
        <taxon>Bacteria</taxon>
        <taxon>Pseudomonadati</taxon>
        <taxon>Pseudomonadota</taxon>
        <taxon>Betaproteobacteria</taxon>
        <taxon>Neisseriales</taxon>
        <taxon>Aquaspirillaceae</taxon>
        <taxon>Rivihabitans</taxon>
    </lineage>
</organism>